<organism evidence="7 8">
    <name type="scientific">Pristionchus fissidentatus</name>
    <dbReference type="NCBI Taxonomy" id="1538716"/>
    <lineage>
        <taxon>Eukaryota</taxon>
        <taxon>Metazoa</taxon>
        <taxon>Ecdysozoa</taxon>
        <taxon>Nematoda</taxon>
        <taxon>Chromadorea</taxon>
        <taxon>Rhabditida</taxon>
        <taxon>Rhabditina</taxon>
        <taxon>Diplogasteromorpha</taxon>
        <taxon>Diplogasteroidea</taxon>
        <taxon>Neodiplogasteridae</taxon>
        <taxon>Pristionchus</taxon>
    </lineage>
</organism>
<dbReference type="EMBL" id="BTSY01000007">
    <property type="protein sequence ID" value="GMT36113.1"/>
    <property type="molecule type" value="Genomic_DNA"/>
</dbReference>
<comment type="similarity">
    <text evidence="5 6">Belongs to the anion channel-forming bestrophin (TC 1.A.46) family. Calcium-sensitive chloride channel subfamily.</text>
</comment>
<evidence type="ECO:0000256" key="1">
    <source>
        <dbReference type="ARBA" id="ARBA00004370"/>
    </source>
</evidence>
<keyword evidence="3 6" id="KW-1133">Transmembrane helix</keyword>
<keyword evidence="2 6" id="KW-0812">Transmembrane</keyword>
<dbReference type="Pfam" id="PF01062">
    <property type="entry name" value="Bestrophin"/>
    <property type="match status" value="1"/>
</dbReference>
<feature type="transmembrane region" description="Helical" evidence="6">
    <location>
        <begin position="32"/>
        <end position="52"/>
    </location>
</feature>
<keyword evidence="4 6" id="KW-0472">Membrane</keyword>
<keyword evidence="6" id="KW-0868">Chloride</keyword>
<keyword evidence="8" id="KW-1185">Reference proteome</keyword>
<keyword evidence="6" id="KW-0869">Chloride channel</keyword>
<evidence type="ECO:0000313" key="7">
    <source>
        <dbReference type="EMBL" id="GMT36113.1"/>
    </source>
</evidence>
<comment type="caution">
    <text evidence="6">Lacks conserved residue(s) required for the propagation of feature annotation.</text>
</comment>
<evidence type="ECO:0000256" key="6">
    <source>
        <dbReference type="RuleBase" id="RU363126"/>
    </source>
</evidence>
<evidence type="ECO:0000313" key="8">
    <source>
        <dbReference type="Proteomes" id="UP001432322"/>
    </source>
</evidence>
<dbReference type="PANTHER" id="PTHR10736:SF58">
    <property type="entry name" value="BESTROPHIN HOMOLOG-RELATED"/>
    <property type="match status" value="1"/>
</dbReference>
<dbReference type="InterPro" id="IPR021134">
    <property type="entry name" value="Bestrophin-like"/>
</dbReference>
<comment type="subcellular location">
    <subcellularLocation>
        <location evidence="6">Cell membrane</location>
        <topology evidence="6">Multi-pass membrane protein</topology>
    </subcellularLocation>
    <subcellularLocation>
        <location evidence="1">Membrane</location>
    </subcellularLocation>
</comment>
<keyword evidence="6" id="KW-0813">Transport</keyword>
<name>A0AAV5WZD8_9BILA</name>
<dbReference type="AlphaFoldDB" id="A0AAV5WZD8"/>
<gene>
    <name evidence="7" type="ORF">PFISCL1PPCAC_27410</name>
</gene>
<evidence type="ECO:0000256" key="2">
    <source>
        <dbReference type="ARBA" id="ARBA00022692"/>
    </source>
</evidence>
<proteinExistence type="inferred from homology"/>
<accession>A0AAV5WZD8</accession>
<sequence length="501" mass="56910">MTVPYNRDVASATSWASIRILLRWRGSIWKSVFPELTMWMIIYYSLFFSFYFTNYANSLKFHNTTSSNAKGSILDDVPFIAVCRNYATDFSVPLVMLLSFFTTKAFERWQYIFNNLAYAENLALTVNAFIKGSDRITQLARQTIMRQAILAQVLVYRDVSISVRKRFPSIESLVEADMLKQDELRLLENSFNPYNVFSTPFCWITTLLTKLKQDGNITGEPTFVSVFTEVKDFRKKLETVYNYDCVPIPLAYPQIVSVAVRIHCIVTIIGGLFIFSKTESIWKLNSAFGLVQGPEFLIYLAWLKVAEILANPLGEDDDDLELNHIIDRNNFISRCIVESHDHCPLLEETDQSAHPKYDEHVQNLGGASHRLQGSAVGSKVDVGRMVEVEPTRKPLLKKRQCFKSISNLLGKELNNDNSSTLSIIDHGEIGSTSNIHGGVFCVEVPSLYDSRSLRTLTDEEMDARFTDRISKTSSLYDISPPSDLSVRHLSSSIDVSKPMRM</sequence>
<evidence type="ECO:0000256" key="4">
    <source>
        <dbReference type="ARBA" id="ARBA00023136"/>
    </source>
</evidence>
<dbReference type="GO" id="GO:0005886">
    <property type="term" value="C:plasma membrane"/>
    <property type="evidence" value="ECO:0007669"/>
    <property type="project" value="UniProtKB-SubCell"/>
</dbReference>
<dbReference type="InterPro" id="IPR000615">
    <property type="entry name" value="Bestrophin"/>
</dbReference>
<reference evidence="7" key="1">
    <citation type="submission" date="2023-10" db="EMBL/GenBank/DDBJ databases">
        <title>Genome assembly of Pristionchus species.</title>
        <authorList>
            <person name="Yoshida K."/>
            <person name="Sommer R.J."/>
        </authorList>
    </citation>
    <scope>NUCLEOTIDE SEQUENCE</scope>
    <source>
        <strain evidence="7">RS5133</strain>
    </source>
</reference>
<evidence type="ECO:0000256" key="5">
    <source>
        <dbReference type="ARBA" id="ARBA00034769"/>
    </source>
</evidence>
<comment type="function">
    <text evidence="6">Forms chloride channels.</text>
</comment>
<comment type="caution">
    <text evidence="7">The sequence shown here is derived from an EMBL/GenBank/DDBJ whole genome shotgun (WGS) entry which is preliminary data.</text>
</comment>
<dbReference type="GO" id="GO:0005254">
    <property type="term" value="F:chloride channel activity"/>
    <property type="evidence" value="ECO:0007669"/>
    <property type="project" value="UniProtKB-KW"/>
</dbReference>
<dbReference type="Proteomes" id="UP001432322">
    <property type="component" value="Unassembled WGS sequence"/>
</dbReference>
<dbReference type="PANTHER" id="PTHR10736">
    <property type="entry name" value="BESTROPHIN"/>
    <property type="match status" value="1"/>
</dbReference>
<protein>
    <recommendedName>
        <fullName evidence="6">Bestrophin homolog</fullName>
    </recommendedName>
</protein>
<dbReference type="GO" id="GO:0034707">
    <property type="term" value="C:chloride channel complex"/>
    <property type="evidence" value="ECO:0007669"/>
    <property type="project" value="UniProtKB-KW"/>
</dbReference>
<keyword evidence="6" id="KW-0407">Ion channel</keyword>
<keyword evidence="6" id="KW-1003">Cell membrane</keyword>
<keyword evidence="6" id="KW-0406">Ion transport</keyword>
<evidence type="ECO:0000256" key="3">
    <source>
        <dbReference type="ARBA" id="ARBA00022989"/>
    </source>
</evidence>